<keyword evidence="2 8" id="KW-0285">Flavoprotein</keyword>
<accession>A0A543CQL7</accession>
<dbReference type="PANTHER" id="PTHR46056:SF12">
    <property type="entry name" value="LONG-CHAIN-ALCOHOL OXIDASE"/>
    <property type="match status" value="1"/>
</dbReference>
<dbReference type="InterPro" id="IPR017900">
    <property type="entry name" value="4Fe4S_Fe_S_CS"/>
</dbReference>
<proteinExistence type="inferred from homology"/>
<evidence type="ECO:0000313" key="11">
    <source>
        <dbReference type="EMBL" id="TQL99379.1"/>
    </source>
</evidence>
<keyword evidence="5" id="KW-0560">Oxidoreductase</keyword>
<evidence type="ECO:0000256" key="7">
    <source>
        <dbReference type="ARBA" id="ARBA00023014"/>
    </source>
</evidence>
<keyword evidence="6" id="KW-0408">Iron</keyword>
<dbReference type="AlphaFoldDB" id="A0A543CQL7"/>
<dbReference type="PROSITE" id="PS51379">
    <property type="entry name" value="4FE4S_FER_2"/>
    <property type="match status" value="1"/>
</dbReference>
<reference evidence="11 12" key="1">
    <citation type="submission" date="2019-06" db="EMBL/GenBank/DDBJ databases">
        <title>Sequencing the genomes of 1000 actinobacteria strains.</title>
        <authorList>
            <person name="Klenk H.-P."/>
        </authorList>
    </citation>
    <scope>NUCLEOTIDE SEQUENCE [LARGE SCALE GENOMIC DNA]</scope>
    <source>
        <strain evidence="11 12">DSM 102200</strain>
    </source>
</reference>
<comment type="similarity">
    <text evidence="1 8">Belongs to the GMC oxidoreductase family.</text>
</comment>
<evidence type="ECO:0000256" key="2">
    <source>
        <dbReference type="ARBA" id="ARBA00022630"/>
    </source>
</evidence>
<evidence type="ECO:0000256" key="1">
    <source>
        <dbReference type="ARBA" id="ARBA00010790"/>
    </source>
</evidence>
<evidence type="ECO:0000256" key="9">
    <source>
        <dbReference type="SAM" id="MobiDB-lite"/>
    </source>
</evidence>
<dbReference type="GO" id="GO:0046872">
    <property type="term" value="F:metal ion binding"/>
    <property type="evidence" value="ECO:0007669"/>
    <property type="project" value="UniProtKB-KW"/>
</dbReference>
<feature type="region of interest" description="Disordered" evidence="9">
    <location>
        <begin position="527"/>
        <end position="546"/>
    </location>
</feature>
<evidence type="ECO:0000256" key="4">
    <source>
        <dbReference type="ARBA" id="ARBA00022827"/>
    </source>
</evidence>
<keyword evidence="4 8" id="KW-0274">FAD</keyword>
<comment type="caution">
    <text evidence="11">The sequence shown here is derived from an EMBL/GenBank/DDBJ whole genome shotgun (WGS) entry which is preliminary data.</text>
</comment>
<dbReference type="SUPFAM" id="SSF51905">
    <property type="entry name" value="FAD/NAD(P)-binding domain"/>
    <property type="match status" value="1"/>
</dbReference>
<dbReference type="EMBL" id="VFOZ01000001">
    <property type="protein sequence ID" value="TQL99379.1"/>
    <property type="molecule type" value="Genomic_DNA"/>
</dbReference>
<evidence type="ECO:0000259" key="10">
    <source>
        <dbReference type="PROSITE" id="PS51379"/>
    </source>
</evidence>
<dbReference type="RefSeq" id="WP_141958139.1">
    <property type="nucleotide sequence ID" value="NZ_VFOZ01000001.1"/>
</dbReference>
<dbReference type="InterPro" id="IPR036188">
    <property type="entry name" value="FAD/NAD-bd_sf"/>
</dbReference>
<gene>
    <name evidence="11" type="ORF">FB559_5060</name>
</gene>
<dbReference type="InterPro" id="IPR017896">
    <property type="entry name" value="4Fe4S_Fe-S-bd"/>
</dbReference>
<dbReference type="Gene3D" id="3.50.50.60">
    <property type="entry name" value="FAD/NAD(P)-binding domain"/>
    <property type="match status" value="2"/>
</dbReference>
<evidence type="ECO:0000256" key="8">
    <source>
        <dbReference type="RuleBase" id="RU003968"/>
    </source>
</evidence>
<dbReference type="PROSITE" id="PS00623">
    <property type="entry name" value="GMC_OXRED_1"/>
    <property type="match status" value="1"/>
</dbReference>
<keyword evidence="12" id="KW-1185">Reference proteome</keyword>
<dbReference type="GO" id="GO:0051536">
    <property type="term" value="F:iron-sulfur cluster binding"/>
    <property type="evidence" value="ECO:0007669"/>
    <property type="project" value="UniProtKB-KW"/>
</dbReference>
<dbReference type="PROSITE" id="PS00198">
    <property type="entry name" value="4FE4S_FER_1"/>
    <property type="match status" value="1"/>
</dbReference>
<protein>
    <submittedName>
        <fullName evidence="11">Choline dehydrogenase-like flavoprotein</fullName>
    </submittedName>
</protein>
<name>A0A543CQL7_9ACTN</name>
<dbReference type="OrthoDB" id="9798604at2"/>
<evidence type="ECO:0000313" key="12">
    <source>
        <dbReference type="Proteomes" id="UP000316096"/>
    </source>
</evidence>
<dbReference type="Pfam" id="PF05199">
    <property type="entry name" value="GMC_oxred_C"/>
    <property type="match status" value="1"/>
</dbReference>
<dbReference type="PANTHER" id="PTHR46056">
    <property type="entry name" value="LONG-CHAIN-ALCOHOL OXIDASE"/>
    <property type="match status" value="1"/>
</dbReference>
<dbReference type="InterPro" id="IPR007867">
    <property type="entry name" value="GMC_OxRtase_C"/>
</dbReference>
<evidence type="ECO:0000256" key="6">
    <source>
        <dbReference type="ARBA" id="ARBA00023004"/>
    </source>
</evidence>
<dbReference type="Proteomes" id="UP000316096">
    <property type="component" value="Unassembled WGS sequence"/>
</dbReference>
<feature type="domain" description="4Fe-4S ferredoxin-type" evidence="10">
    <location>
        <begin position="280"/>
        <end position="311"/>
    </location>
</feature>
<evidence type="ECO:0000256" key="5">
    <source>
        <dbReference type="ARBA" id="ARBA00023002"/>
    </source>
</evidence>
<dbReference type="GO" id="GO:0016614">
    <property type="term" value="F:oxidoreductase activity, acting on CH-OH group of donors"/>
    <property type="evidence" value="ECO:0007669"/>
    <property type="project" value="InterPro"/>
</dbReference>
<evidence type="ECO:0000256" key="3">
    <source>
        <dbReference type="ARBA" id="ARBA00022723"/>
    </source>
</evidence>
<organism evidence="11 12">
    <name type="scientific">Actinoallomurus bryophytorum</name>
    <dbReference type="NCBI Taxonomy" id="1490222"/>
    <lineage>
        <taxon>Bacteria</taxon>
        <taxon>Bacillati</taxon>
        <taxon>Actinomycetota</taxon>
        <taxon>Actinomycetes</taxon>
        <taxon>Streptosporangiales</taxon>
        <taxon>Thermomonosporaceae</taxon>
        <taxon>Actinoallomurus</taxon>
    </lineage>
</organism>
<keyword evidence="7" id="KW-0411">Iron-sulfur</keyword>
<dbReference type="InterPro" id="IPR000172">
    <property type="entry name" value="GMC_OxRdtase_N"/>
</dbReference>
<keyword evidence="3" id="KW-0479">Metal-binding</keyword>
<sequence>MTSGETRVLAGLCELLVPGSRAIGPEHYIAQAVTGMSHSEEDDLHAAIGLLAPAVRQGVDGLAPLARSAAFALVRRLAIEAYYGDFAVHGHTGPTGWDDIGFDAPQARRLRKDWSFLTEPPQAPQPLPPAAEVVVVGSGAGGGLIAAELGQNGHDVVLIEAGGLYPADTHTRFELEARHRLWWPVRHTEGDDPVALLAGRCVGGSTVINTKVAMRAAASDVAAFHERTGLLGPDGAAFSPADLLPWYTAVERRLGVRERADWTPSAYRLRDGLARLGASFEPVRSYTDYNCTRCGSCLQGCPTNAGKSALNTFIAPAVARGEVRLVTRTTVDRVLISGGAVTGVVCESGVIRARTVVLAAGTLGTPRILLGSPDYLRTPSSRLVGRTIGLHPARLVYGRFDEPQDCHRVYPITGHCLDRQEEFVLEGPTIQDPVSFAESLTDEDGGPLWGRRLAGAAADYRHWAGLLVMANDENTGVLELDVRGEPVITKRFSAAERARLDAAREFAVRALRAAGAREVLWTGLSTSHAQGSVPMGSDPRRSAVDANGRSHDVAGLYVGDGSLVPASLSVNPSLTIMAFAAMVAGHLGKELTG</sequence>
<dbReference type="GO" id="GO:0050660">
    <property type="term" value="F:flavin adenine dinucleotide binding"/>
    <property type="evidence" value="ECO:0007669"/>
    <property type="project" value="InterPro"/>
</dbReference>
<dbReference type="Pfam" id="PF00732">
    <property type="entry name" value="GMC_oxred_N"/>
    <property type="match status" value="1"/>
</dbReference>